<comment type="caution">
    <text evidence="1">The sequence shown here is derived from an EMBL/GenBank/DDBJ whole genome shotgun (WGS) entry which is preliminary data.</text>
</comment>
<dbReference type="AlphaFoldDB" id="A0A0V1A346"/>
<keyword evidence="2" id="KW-1185">Reference proteome</keyword>
<name>A0A0V1A346_9BILA</name>
<accession>A0A0V1A346</accession>
<dbReference type="EMBL" id="JYDQ01000037">
    <property type="protein sequence ID" value="KRY19295.1"/>
    <property type="molecule type" value="Genomic_DNA"/>
</dbReference>
<organism evidence="1 2">
    <name type="scientific">Trichinella patagoniensis</name>
    <dbReference type="NCBI Taxonomy" id="990121"/>
    <lineage>
        <taxon>Eukaryota</taxon>
        <taxon>Metazoa</taxon>
        <taxon>Ecdysozoa</taxon>
        <taxon>Nematoda</taxon>
        <taxon>Enoplea</taxon>
        <taxon>Dorylaimia</taxon>
        <taxon>Trichinellida</taxon>
        <taxon>Trichinellidae</taxon>
        <taxon>Trichinella</taxon>
    </lineage>
</organism>
<sequence length="152" mass="17135">MRKWIINKIKNAEPREESRRHLAEIVAAKTVSCRRSSAEYKGADKRDRAVVNLRAGDHVTDVAPFDWRASVAAAAAARARATPNLNLLLNGAQQLSPFKWWEKLVIFLTKFLTLAFDHHYSTDNSNKHCLSTGEIIVGTRCVDLEKSIHNIL</sequence>
<proteinExistence type="predicted"/>
<evidence type="ECO:0000313" key="2">
    <source>
        <dbReference type="Proteomes" id="UP000054783"/>
    </source>
</evidence>
<dbReference type="Proteomes" id="UP000054783">
    <property type="component" value="Unassembled WGS sequence"/>
</dbReference>
<reference evidence="1 2" key="1">
    <citation type="submission" date="2015-01" db="EMBL/GenBank/DDBJ databases">
        <title>Evolution of Trichinella species and genotypes.</title>
        <authorList>
            <person name="Korhonen P.K."/>
            <person name="Edoardo P."/>
            <person name="Giuseppe L.R."/>
            <person name="Gasser R.B."/>
        </authorList>
    </citation>
    <scope>NUCLEOTIDE SEQUENCE [LARGE SCALE GENOMIC DNA]</scope>
    <source>
        <strain evidence="1">ISS2496</strain>
    </source>
</reference>
<protein>
    <submittedName>
        <fullName evidence="1">Uncharacterized protein</fullName>
    </submittedName>
</protein>
<dbReference type="OrthoDB" id="10374249at2759"/>
<evidence type="ECO:0000313" key="1">
    <source>
        <dbReference type="EMBL" id="KRY19295.1"/>
    </source>
</evidence>
<gene>
    <name evidence="1" type="ORF">T12_9039</name>
</gene>